<feature type="domain" description="Ubiquitin carboxyl-terminal hydrolase 47 C-terminal" evidence="2">
    <location>
        <begin position="346"/>
        <end position="467"/>
    </location>
</feature>
<dbReference type="Proteomes" id="UP000299102">
    <property type="component" value="Unassembled WGS sequence"/>
</dbReference>
<reference evidence="3 4" key="1">
    <citation type="journal article" date="2019" name="Commun. Biol.">
        <title>The bagworm genome reveals a unique fibroin gene that provides high tensile strength.</title>
        <authorList>
            <person name="Kono N."/>
            <person name="Nakamura H."/>
            <person name="Ohtoshi R."/>
            <person name="Tomita M."/>
            <person name="Numata K."/>
            <person name="Arakawa K."/>
        </authorList>
    </citation>
    <scope>NUCLEOTIDE SEQUENCE [LARGE SCALE GENOMIC DNA]</scope>
</reference>
<proteinExistence type="predicted"/>
<name>A0A4C1TA00_EUMVA</name>
<dbReference type="EMBL" id="BGZK01004700">
    <property type="protein sequence ID" value="GBP10400.1"/>
    <property type="molecule type" value="Genomic_DNA"/>
</dbReference>
<dbReference type="OrthoDB" id="289038at2759"/>
<dbReference type="InterPro" id="IPR045578">
    <property type="entry name" value="USP47_C"/>
</dbReference>
<dbReference type="GO" id="GO:0016787">
    <property type="term" value="F:hydrolase activity"/>
    <property type="evidence" value="ECO:0007669"/>
    <property type="project" value="UniProtKB-KW"/>
</dbReference>
<comment type="caution">
    <text evidence="3">The sequence shown here is derived from an EMBL/GenBank/DDBJ whole genome shotgun (WGS) entry which is preliminary data.</text>
</comment>
<protein>
    <submittedName>
        <fullName evidence="3">Ubiquitin carboxyl-terminal hydrolase 47</fullName>
    </submittedName>
</protein>
<keyword evidence="4" id="KW-1185">Reference proteome</keyword>
<evidence type="ECO:0000259" key="2">
    <source>
        <dbReference type="Pfam" id="PF19718"/>
    </source>
</evidence>
<dbReference type="Pfam" id="PF19718">
    <property type="entry name" value="USP47_C"/>
    <property type="match status" value="1"/>
</dbReference>
<evidence type="ECO:0000313" key="3">
    <source>
        <dbReference type="EMBL" id="GBP10400.1"/>
    </source>
</evidence>
<gene>
    <name evidence="3" type="primary">Usp47</name>
    <name evidence="3" type="ORF">EVAR_72281_1</name>
</gene>
<organism evidence="3 4">
    <name type="scientific">Eumeta variegata</name>
    <name type="common">Bagworm moth</name>
    <name type="synonym">Eumeta japonica</name>
    <dbReference type="NCBI Taxonomy" id="151549"/>
    <lineage>
        <taxon>Eukaryota</taxon>
        <taxon>Metazoa</taxon>
        <taxon>Ecdysozoa</taxon>
        <taxon>Arthropoda</taxon>
        <taxon>Hexapoda</taxon>
        <taxon>Insecta</taxon>
        <taxon>Pterygota</taxon>
        <taxon>Neoptera</taxon>
        <taxon>Endopterygota</taxon>
        <taxon>Lepidoptera</taxon>
        <taxon>Glossata</taxon>
        <taxon>Ditrysia</taxon>
        <taxon>Tineoidea</taxon>
        <taxon>Psychidae</taxon>
        <taxon>Oiketicinae</taxon>
        <taxon>Eumeta</taxon>
    </lineage>
</organism>
<evidence type="ECO:0000313" key="4">
    <source>
        <dbReference type="Proteomes" id="UP000299102"/>
    </source>
</evidence>
<feature type="region of interest" description="Disordered" evidence="1">
    <location>
        <begin position="165"/>
        <end position="185"/>
    </location>
</feature>
<evidence type="ECO:0000256" key="1">
    <source>
        <dbReference type="SAM" id="MobiDB-lite"/>
    </source>
</evidence>
<dbReference type="STRING" id="151549.A0A4C1TA00"/>
<sequence>MMKKLIMKRVYISQKFDISVVLESAYNILSVEQFAPLSHCRLVGYNPRAERIVRSFENMKNPSLEEITGNSEDPVEFLLEYRADGQEFEIYEPGGATWNVFMVNLATMKNGWTIFVYSRPSKINDILRHSIAVRLHVKRTSCWWQQLSQGICGIRSHTYQRSPASVARNGQIKGTKTPPVQLFKNPTMSGASAINRPALNNNNTNGSFAWKGTVAEVSAASLIVVHESNSEDSSLSDGDGTLVESVQHRAPNAPLPPQFFHAIKLEGVDMATATSSRLYTESDSIEEASRKPVLNRKHDKRLKNLSSQTLALFSAGVEISVELGKELQQDEHKAKIYFMRLSELNNESARLPCVCEWIYRDSMTAATAKLQLVAKLHRIDLAKYKSLNIKNCRLWLKGGRSPIKIYTDDETLSCDIRPSAAMEFIIQECEDGVVADADEDSLTIFLRRWHPKPCKLDKFQEVTLNTELKELATEERREFRTKEKTRLERLGRMSSSRFSPRRERALKIYLDSPVTTASPPVDANSIMPDD</sequence>
<accession>A0A4C1TA00</accession>
<dbReference type="AlphaFoldDB" id="A0A4C1TA00"/>
<keyword evidence="3" id="KW-0378">Hydrolase</keyword>